<dbReference type="OrthoDB" id="2384193at2759"/>
<dbReference type="PROSITE" id="PS00798">
    <property type="entry name" value="ALDOKETO_REDUCTASE_1"/>
    <property type="match status" value="1"/>
</dbReference>
<evidence type="ECO:0000313" key="5">
    <source>
        <dbReference type="Proteomes" id="UP000183567"/>
    </source>
</evidence>
<reference evidence="4 5" key="1">
    <citation type="submission" date="2016-03" db="EMBL/GenBank/DDBJ databases">
        <title>Comparative genomics of the ectomycorrhizal sister species Rhizopogon vinicolor and Rhizopogon vesiculosus (Basidiomycota: Boletales) reveals a divergence of the mating type B locus.</title>
        <authorList>
            <person name="Mujic A.B."/>
            <person name="Kuo A."/>
            <person name="Tritt A."/>
            <person name="Lipzen A."/>
            <person name="Chen C."/>
            <person name="Johnson J."/>
            <person name="Sharma A."/>
            <person name="Barry K."/>
            <person name="Grigoriev I.V."/>
            <person name="Spatafora J.W."/>
        </authorList>
    </citation>
    <scope>NUCLEOTIDE SEQUENCE [LARGE SCALE GENOMIC DNA]</scope>
    <source>
        <strain evidence="4 5">AM-OR11-056</strain>
    </source>
</reference>
<dbReference type="SUPFAM" id="SSF51430">
    <property type="entry name" value="NAD(P)-linked oxidoreductase"/>
    <property type="match status" value="1"/>
</dbReference>
<dbReference type="InterPro" id="IPR020471">
    <property type="entry name" value="AKR"/>
</dbReference>
<dbReference type="InterPro" id="IPR036812">
    <property type="entry name" value="NAD(P)_OxRdtase_dom_sf"/>
</dbReference>
<sequence>MSFRNTLQLNTGAPIPQIGLGTWRSKPNEVENAVEIAIRNGYRHLDLAMIYRNQDEVGRALKKVIPSVVTREELFITSKLWNSSHQQGPAEAELDETLKQLGLTYLDLYLIHWPAAFEPGNGLLPPHPTKQGEVHLDLKTSLVDTWKTMIKLKETGKVKAIGVSNFTIEHIQALIDATGVVPAANQIEAHPLLPQDELVAYCKRVGVHITAYSPLGNNLLGKPMLTENAVVKDVAKKLNATPAQVLVAWCAHRGCSVIPKSVQESRIISNFQQITLSEEDYERVTSIGVDNFERFNIPFRENPKWDINIFNEGVERAATVQFFCFLIFHLWNYDRFQCLKWSQSGRQPGAFKRFMSYTYIATLTFLMIFNVGFTLIKFKEGYVIISEGTSRFATHLTYARAHSTVYPKPIELFSPSHKKWMLPLLFVFSAAWACEIITHWEELTFWLFLLHQGPKMRRWFDSWEFRVWLLGTVVAGLGMPLTTLISRHQLDMCQAWIFLVGSSASTATTLLFLYVLVRFPQFIRRVKEDGGEPNIVLRLVMFYQLNFARVLFRFLFSVPLFILALDGVQGNHHINQDVFWPDFLIVMGGIGCFVSSFITLLIFFPRSLTQELGYTTALLPPPIVNKSQLTVPDVSPKHAPLTIIRSASTHPSELSQGEEDMTPEYEHVDPIHITHTHSYDGHPRIRRQAWEQAQNDEAPPADGQYLGAPYMFDRHSRCLVRPHSDGLAIGLHPYKKMTIQQHDKARKPRIQTFDRALGSASHDPVYVPDLPSFTTHQIY</sequence>
<dbReference type="GO" id="GO:0016616">
    <property type="term" value="F:oxidoreductase activity, acting on the CH-OH group of donors, NAD or NADP as acceptor"/>
    <property type="evidence" value="ECO:0007669"/>
    <property type="project" value="UniProtKB-ARBA"/>
</dbReference>
<dbReference type="PANTHER" id="PTHR11732">
    <property type="entry name" value="ALDO/KETO REDUCTASE"/>
    <property type="match status" value="1"/>
</dbReference>
<organism evidence="4 5">
    <name type="scientific">Rhizopogon vesiculosus</name>
    <dbReference type="NCBI Taxonomy" id="180088"/>
    <lineage>
        <taxon>Eukaryota</taxon>
        <taxon>Fungi</taxon>
        <taxon>Dikarya</taxon>
        <taxon>Basidiomycota</taxon>
        <taxon>Agaricomycotina</taxon>
        <taxon>Agaricomycetes</taxon>
        <taxon>Agaricomycetidae</taxon>
        <taxon>Boletales</taxon>
        <taxon>Suillineae</taxon>
        <taxon>Rhizopogonaceae</taxon>
        <taxon>Rhizopogon</taxon>
    </lineage>
</organism>
<dbReference type="CDD" id="cd19118">
    <property type="entry name" value="AKR_AKR3B1-3"/>
    <property type="match status" value="1"/>
</dbReference>
<evidence type="ECO:0000256" key="1">
    <source>
        <dbReference type="ARBA" id="ARBA00023002"/>
    </source>
</evidence>
<dbReference type="InterPro" id="IPR018170">
    <property type="entry name" value="Aldo/ket_reductase_CS"/>
</dbReference>
<dbReference type="Gene3D" id="3.20.20.100">
    <property type="entry name" value="NADP-dependent oxidoreductase domain"/>
    <property type="match status" value="1"/>
</dbReference>
<dbReference type="PROSITE" id="PS00062">
    <property type="entry name" value="ALDOKETO_REDUCTASE_2"/>
    <property type="match status" value="1"/>
</dbReference>
<feature type="transmembrane region" description="Helical" evidence="2">
    <location>
        <begin position="354"/>
        <end position="376"/>
    </location>
</feature>
<dbReference type="PRINTS" id="PR00069">
    <property type="entry name" value="ALDKETRDTASE"/>
</dbReference>
<keyword evidence="2" id="KW-0472">Membrane</keyword>
<dbReference type="STRING" id="180088.A0A1J8PXV7"/>
<dbReference type="FunFam" id="3.20.20.100:FF:000002">
    <property type="entry name" value="2,5-diketo-D-gluconic acid reductase A"/>
    <property type="match status" value="1"/>
</dbReference>
<protein>
    <recommendedName>
        <fullName evidence="3">NADP-dependent oxidoreductase domain-containing protein</fullName>
    </recommendedName>
</protein>
<feature type="transmembrane region" description="Helical" evidence="2">
    <location>
        <begin position="495"/>
        <end position="517"/>
    </location>
</feature>
<feature type="transmembrane region" description="Helical" evidence="2">
    <location>
        <begin position="317"/>
        <end position="333"/>
    </location>
</feature>
<proteinExistence type="predicted"/>
<dbReference type="Pfam" id="PF00248">
    <property type="entry name" value="Aldo_ket_red"/>
    <property type="match status" value="1"/>
</dbReference>
<keyword evidence="2" id="KW-0812">Transmembrane</keyword>
<keyword evidence="2" id="KW-1133">Transmembrane helix</keyword>
<comment type="caution">
    <text evidence="4">The sequence shown here is derived from an EMBL/GenBank/DDBJ whole genome shotgun (WGS) entry which is preliminary data.</text>
</comment>
<dbReference type="InterPro" id="IPR023210">
    <property type="entry name" value="NADP_OxRdtase_dom"/>
</dbReference>
<gene>
    <name evidence="4" type="ORF">AZE42_06728</name>
</gene>
<evidence type="ECO:0000259" key="3">
    <source>
        <dbReference type="Pfam" id="PF00248"/>
    </source>
</evidence>
<evidence type="ECO:0000256" key="2">
    <source>
        <dbReference type="SAM" id="Phobius"/>
    </source>
</evidence>
<evidence type="ECO:0000313" key="4">
    <source>
        <dbReference type="EMBL" id="OJA14134.1"/>
    </source>
</evidence>
<dbReference type="AlphaFoldDB" id="A0A1J8PXV7"/>
<keyword evidence="5" id="KW-1185">Reference proteome</keyword>
<feature type="transmembrane region" description="Helical" evidence="2">
    <location>
        <begin position="547"/>
        <end position="565"/>
    </location>
</feature>
<feature type="transmembrane region" description="Helical" evidence="2">
    <location>
        <begin position="420"/>
        <end position="440"/>
    </location>
</feature>
<feature type="transmembrane region" description="Helical" evidence="2">
    <location>
        <begin position="585"/>
        <end position="604"/>
    </location>
</feature>
<keyword evidence="1" id="KW-0560">Oxidoreductase</keyword>
<accession>A0A1J8PXV7</accession>
<feature type="transmembrane region" description="Helical" evidence="2">
    <location>
        <begin position="465"/>
        <end position="483"/>
    </location>
</feature>
<name>A0A1J8PXV7_9AGAM</name>
<feature type="domain" description="NADP-dependent oxidoreductase" evidence="3">
    <location>
        <begin position="18"/>
        <end position="287"/>
    </location>
</feature>
<dbReference type="InterPro" id="IPR044490">
    <property type="entry name" value="AKR3B"/>
</dbReference>
<dbReference type="Proteomes" id="UP000183567">
    <property type="component" value="Unassembled WGS sequence"/>
</dbReference>
<dbReference type="EMBL" id="LVVM01003876">
    <property type="protein sequence ID" value="OJA14134.1"/>
    <property type="molecule type" value="Genomic_DNA"/>
</dbReference>